<organism evidence="10 11">
    <name type="scientific">Streptomyces noursei</name>
    <name type="common">Streptomyces albulus</name>
    <dbReference type="NCBI Taxonomy" id="1971"/>
    <lineage>
        <taxon>Bacteria</taxon>
        <taxon>Bacillati</taxon>
        <taxon>Actinomycetota</taxon>
        <taxon>Actinomycetes</taxon>
        <taxon>Kitasatosporales</taxon>
        <taxon>Streptomycetaceae</taxon>
        <taxon>Streptomyces</taxon>
    </lineage>
</organism>
<dbReference type="InterPro" id="IPR043760">
    <property type="entry name" value="PycTM_dom"/>
</dbReference>
<dbReference type="GO" id="GO:0005886">
    <property type="term" value="C:plasma membrane"/>
    <property type="evidence" value="ECO:0007669"/>
    <property type="project" value="UniProtKB-SubCell"/>
</dbReference>
<keyword evidence="3 8" id="KW-0812">Transmembrane</keyword>
<evidence type="ECO:0000313" key="11">
    <source>
        <dbReference type="Proteomes" id="UP000236047"/>
    </source>
</evidence>
<comment type="subcellular location">
    <subcellularLocation>
        <location evidence="1">Cell membrane</location>
    </subcellularLocation>
</comment>
<keyword evidence="5 8" id="KW-1133">Transmembrane helix</keyword>
<feature type="transmembrane region" description="Helical" evidence="8">
    <location>
        <begin position="52"/>
        <end position="73"/>
    </location>
</feature>
<evidence type="ECO:0000256" key="6">
    <source>
        <dbReference type="ARBA" id="ARBA00023118"/>
    </source>
</evidence>
<evidence type="ECO:0000259" key="9">
    <source>
        <dbReference type="Pfam" id="PF18967"/>
    </source>
</evidence>
<evidence type="ECO:0000256" key="2">
    <source>
        <dbReference type="ARBA" id="ARBA00022475"/>
    </source>
</evidence>
<keyword evidence="4" id="KW-0547">Nucleotide-binding</keyword>
<sequence length="151" mass="15885">MEHTERNWTDALANVGGEITKADSKAGSILTLDGLLVAALGLMNRDVNGATLALEAIGAVALAASVLLALLVIRPRLATPGTSGTHDGASFIAWKNATPEQIEAAMHEDRRATRVQTASRIAYRKMRVQRWAGDCAFIATAAIAVAAILSH</sequence>
<evidence type="ECO:0000256" key="3">
    <source>
        <dbReference type="ARBA" id="ARBA00022692"/>
    </source>
</evidence>
<dbReference type="AlphaFoldDB" id="A0A2N8P426"/>
<feature type="transmembrane region" description="Helical" evidence="8">
    <location>
        <begin position="131"/>
        <end position="149"/>
    </location>
</feature>
<evidence type="ECO:0000256" key="5">
    <source>
        <dbReference type="ARBA" id="ARBA00022989"/>
    </source>
</evidence>
<accession>A0A2N8P426</accession>
<feature type="domain" description="Pycsar effector protein" evidence="9">
    <location>
        <begin position="10"/>
        <end position="148"/>
    </location>
</feature>
<dbReference type="GO" id="GO:0051607">
    <property type="term" value="P:defense response to virus"/>
    <property type="evidence" value="ECO:0007669"/>
    <property type="project" value="UniProtKB-KW"/>
</dbReference>
<comment type="caution">
    <text evidence="10">The sequence shown here is derived from an EMBL/GenBank/DDBJ whole genome shotgun (WGS) entry which is preliminary data.</text>
</comment>
<dbReference type="Pfam" id="PF18967">
    <property type="entry name" value="PycTM"/>
    <property type="match status" value="1"/>
</dbReference>
<evidence type="ECO:0000256" key="7">
    <source>
        <dbReference type="ARBA" id="ARBA00023136"/>
    </source>
</evidence>
<gene>
    <name evidence="10" type="ORF">AOB60_43045</name>
</gene>
<keyword evidence="7 8" id="KW-0472">Membrane</keyword>
<dbReference type="RefSeq" id="WP_102927038.1">
    <property type="nucleotide sequence ID" value="NZ_LJSN01000007.1"/>
</dbReference>
<reference evidence="11" key="1">
    <citation type="submission" date="2015-09" db="EMBL/GenBank/DDBJ databases">
        <authorList>
            <person name="Graham D.E."/>
            <person name="Mahan K.M."/>
            <person name="Klingeman D.M."/>
            <person name="Fida T."/>
            <person name="Giannone R.J."/>
            <person name="Hettich R.L."/>
            <person name="Parry R.J."/>
            <person name="Spain J.C."/>
        </authorList>
    </citation>
    <scope>NUCLEOTIDE SEQUENCE [LARGE SCALE GENOMIC DNA]</scope>
    <source>
        <strain evidence="11">JCM 4701</strain>
    </source>
</reference>
<evidence type="ECO:0000256" key="1">
    <source>
        <dbReference type="ARBA" id="ARBA00004236"/>
    </source>
</evidence>
<keyword evidence="11" id="KW-1185">Reference proteome</keyword>
<evidence type="ECO:0000256" key="8">
    <source>
        <dbReference type="SAM" id="Phobius"/>
    </source>
</evidence>
<dbReference type="Proteomes" id="UP000236047">
    <property type="component" value="Unassembled WGS sequence"/>
</dbReference>
<evidence type="ECO:0000313" key="10">
    <source>
        <dbReference type="EMBL" id="PNE35769.1"/>
    </source>
</evidence>
<evidence type="ECO:0000256" key="4">
    <source>
        <dbReference type="ARBA" id="ARBA00022741"/>
    </source>
</evidence>
<dbReference type="GO" id="GO:0000166">
    <property type="term" value="F:nucleotide binding"/>
    <property type="evidence" value="ECO:0007669"/>
    <property type="project" value="UniProtKB-KW"/>
</dbReference>
<keyword evidence="2" id="KW-1003">Cell membrane</keyword>
<dbReference type="EMBL" id="LJSN01000007">
    <property type="protein sequence ID" value="PNE35769.1"/>
    <property type="molecule type" value="Genomic_DNA"/>
</dbReference>
<proteinExistence type="predicted"/>
<name>A0A2N8P426_STRNR</name>
<keyword evidence="6" id="KW-0051">Antiviral defense</keyword>
<protein>
    <recommendedName>
        <fullName evidence="9">Pycsar effector protein domain-containing protein</fullName>
    </recommendedName>
</protein>